<dbReference type="PROSITE" id="PS00122">
    <property type="entry name" value="CARBOXYLESTERASE_B_1"/>
    <property type="match status" value="1"/>
</dbReference>
<dbReference type="PANTHER" id="PTHR43142:SF1">
    <property type="entry name" value="CARBOXYLIC ESTER HYDROLASE"/>
    <property type="match status" value="1"/>
</dbReference>
<comment type="similarity">
    <text evidence="1 6">Belongs to the type-B carboxylesterase/lipase family.</text>
</comment>
<keyword evidence="3 6" id="KW-0378">Hydrolase</keyword>
<gene>
    <name evidence="9" type="primary">LOC112047817</name>
</gene>
<dbReference type="Gene3D" id="3.40.50.1820">
    <property type="entry name" value="alpha/beta hydrolase"/>
    <property type="match status" value="1"/>
</dbReference>
<evidence type="ECO:0000313" key="9">
    <source>
        <dbReference type="RefSeq" id="XP_052746201.1"/>
    </source>
</evidence>
<sequence>MILVNKCNFNFISLLNHLSTIFRLGPYGFMCLDTPEVPGNQGLKDQRLALRWIKNNIAAFGGDVNKITLVGESAGSVSTEFQLLANQEKLFNQVILQSGTVFGPWAVSTPDLTAPLKLAARLGFDTEDVDEAVAFLATADSNLVIGASTALWLGFGPCLEKKFDGVESILTEHPIDSDMVNVKNTNIMAGYTNKEQLMSFATRPPSGFENLNVFSTIRGSFVIDDDFQAVEDIVRRFYIGDEPVTEALRWNLMNFESDWFFNYPTQWTIDNYLEKGAGDIYYYVFSYSGQRNFVKSRFNVTVEGAAHADELGYQFDQAFVTGAPTADDQRVIDQMTTLWANFVKHGDPTPTTTELLPVKWSLVTKTTYTYLDLDNPLTVKRRPYSDRLTFLQLFFKANWHRLRAVN</sequence>
<keyword evidence="4" id="KW-1015">Disulfide bond</keyword>
<dbReference type="InterPro" id="IPR029058">
    <property type="entry name" value="AB_hydrolase_fold"/>
</dbReference>
<evidence type="ECO:0000313" key="8">
    <source>
        <dbReference type="Proteomes" id="UP001652582"/>
    </source>
</evidence>
<dbReference type="InterPro" id="IPR019826">
    <property type="entry name" value="Carboxylesterase_B_AS"/>
</dbReference>
<evidence type="ECO:0000256" key="1">
    <source>
        <dbReference type="ARBA" id="ARBA00005964"/>
    </source>
</evidence>
<dbReference type="SUPFAM" id="SSF53474">
    <property type="entry name" value="alpha/beta-Hydrolases"/>
    <property type="match status" value="1"/>
</dbReference>
<evidence type="ECO:0000259" key="7">
    <source>
        <dbReference type="Pfam" id="PF00135"/>
    </source>
</evidence>
<evidence type="ECO:0000256" key="3">
    <source>
        <dbReference type="ARBA" id="ARBA00022801"/>
    </source>
</evidence>
<dbReference type="RefSeq" id="XP_052746201.1">
    <property type="nucleotide sequence ID" value="XM_052890241.1"/>
</dbReference>
<dbReference type="EC" id="3.1.1.-" evidence="6"/>
<evidence type="ECO:0000256" key="5">
    <source>
        <dbReference type="ARBA" id="ARBA00023180"/>
    </source>
</evidence>
<protein>
    <recommendedName>
        <fullName evidence="6">Carboxylic ester hydrolase</fullName>
        <ecNumber evidence="6">3.1.1.-</ecNumber>
    </recommendedName>
</protein>
<dbReference type="Pfam" id="PF00135">
    <property type="entry name" value="COesterase"/>
    <property type="match status" value="1"/>
</dbReference>
<keyword evidence="5" id="KW-0325">Glycoprotein</keyword>
<evidence type="ECO:0000256" key="2">
    <source>
        <dbReference type="ARBA" id="ARBA00022487"/>
    </source>
</evidence>
<name>A0ABM3M3Y9_BICAN</name>
<accession>A0ABM3M3Y9</accession>
<dbReference type="Proteomes" id="UP001652582">
    <property type="component" value="Chromosome 27"/>
</dbReference>
<keyword evidence="2" id="KW-0719">Serine esterase</keyword>
<reference evidence="9" key="1">
    <citation type="submission" date="2025-08" db="UniProtKB">
        <authorList>
            <consortium name="RefSeq"/>
        </authorList>
    </citation>
    <scope>IDENTIFICATION</scope>
</reference>
<evidence type="ECO:0000256" key="4">
    <source>
        <dbReference type="ARBA" id="ARBA00023157"/>
    </source>
</evidence>
<keyword evidence="8" id="KW-1185">Reference proteome</keyword>
<organism evidence="8 9">
    <name type="scientific">Bicyclus anynana</name>
    <name type="common">Squinting bush brown butterfly</name>
    <dbReference type="NCBI Taxonomy" id="110368"/>
    <lineage>
        <taxon>Eukaryota</taxon>
        <taxon>Metazoa</taxon>
        <taxon>Ecdysozoa</taxon>
        <taxon>Arthropoda</taxon>
        <taxon>Hexapoda</taxon>
        <taxon>Insecta</taxon>
        <taxon>Pterygota</taxon>
        <taxon>Neoptera</taxon>
        <taxon>Endopterygota</taxon>
        <taxon>Lepidoptera</taxon>
        <taxon>Glossata</taxon>
        <taxon>Ditrysia</taxon>
        <taxon>Papilionoidea</taxon>
        <taxon>Nymphalidae</taxon>
        <taxon>Satyrinae</taxon>
        <taxon>Satyrini</taxon>
        <taxon>Mycalesina</taxon>
        <taxon>Bicyclus</taxon>
    </lineage>
</organism>
<evidence type="ECO:0000256" key="6">
    <source>
        <dbReference type="RuleBase" id="RU361235"/>
    </source>
</evidence>
<dbReference type="GeneID" id="112047817"/>
<proteinExistence type="inferred from homology"/>
<dbReference type="PANTHER" id="PTHR43142">
    <property type="entry name" value="CARBOXYLIC ESTER HYDROLASE"/>
    <property type="match status" value="1"/>
</dbReference>
<feature type="domain" description="Carboxylesterase type B" evidence="7">
    <location>
        <begin position="22"/>
        <end position="390"/>
    </location>
</feature>
<dbReference type="InterPro" id="IPR002018">
    <property type="entry name" value="CarbesteraseB"/>
</dbReference>